<proteinExistence type="predicted"/>
<dbReference type="InterPro" id="IPR036882">
    <property type="entry name" value="Alba-like_dom_sf"/>
</dbReference>
<dbReference type="PANTHER" id="PTHR35331:SF1">
    <property type="entry name" value="STAGE V SPORULATION PROTEIN S"/>
    <property type="match status" value="1"/>
</dbReference>
<evidence type="ECO:0000313" key="2">
    <source>
        <dbReference type="Proteomes" id="UP001185028"/>
    </source>
</evidence>
<gene>
    <name evidence="1" type="ORF">JOC58_001335</name>
</gene>
<dbReference type="EMBL" id="JAVDQH010000004">
    <property type="protein sequence ID" value="MDR6243448.1"/>
    <property type="molecule type" value="Genomic_DNA"/>
</dbReference>
<dbReference type="Proteomes" id="UP001185028">
    <property type="component" value="Unassembled WGS sequence"/>
</dbReference>
<reference evidence="1 2" key="1">
    <citation type="submission" date="2023-07" db="EMBL/GenBank/DDBJ databases">
        <title>Genomic Encyclopedia of Type Strains, Phase IV (KMG-IV): sequencing the most valuable type-strain genomes for metagenomic binning, comparative biology and taxonomic classification.</title>
        <authorList>
            <person name="Goeker M."/>
        </authorList>
    </citation>
    <scope>NUCLEOTIDE SEQUENCE [LARGE SCALE GENOMIC DNA]</scope>
    <source>
        <strain evidence="1 2">DSM 22170</strain>
    </source>
</reference>
<evidence type="ECO:0000313" key="1">
    <source>
        <dbReference type="EMBL" id="MDR6243448.1"/>
    </source>
</evidence>
<name>A0ABU1IW38_9BACL</name>
<dbReference type="Pfam" id="PF04232">
    <property type="entry name" value="SpoVS"/>
    <property type="match status" value="1"/>
</dbReference>
<comment type="caution">
    <text evidence="1">The sequence shown here is derived from an EMBL/GenBank/DDBJ whole genome shotgun (WGS) entry which is preliminary data.</text>
</comment>
<dbReference type="Gene3D" id="3.30.110.20">
    <property type="entry name" value="Alba-like domain"/>
    <property type="match status" value="1"/>
</dbReference>
<dbReference type="InterPro" id="IPR007347">
    <property type="entry name" value="SpoVS"/>
</dbReference>
<organism evidence="1 2">
    <name type="scientific">Paenibacillus hunanensis</name>
    <dbReference type="NCBI Taxonomy" id="539262"/>
    <lineage>
        <taxon>Bacteria</taxon>
        <taxon>Bacillati</taxon>
        <taxon>Bacillota</taxon>
        <taxon>Bacilli</taxon>
        <taxon>Bacillales</taxon>
        <taxon>Paenibacillaceae</taxon>
        <taxon>Paenibacillus</taxon>
    </lineage>
</organism>
<dbReference type="PANTHER" id="PTHR35331">
    <property type="entry name" value="STAGE V SPORULATION PROTEIN S"/>
    <property type="match status" value="1"/>
</dbReference>
<protein>
    <submittedName>
        <fullName evidence="1">Stage V sporulation protein S</fullName>
    </submittedName>
</protein>
<sequence>MAIARTVVAATDISQEKMAVYKVSKNSKLSNLSGAIASAIQCGKVAEMQAIGAGAINQAIKAVSVARGMTAPNGYYLVVVPSFCDVEIGGETKTGMKLLVQSVPV</sequence>
<accession>A0ABU1IW38</accession>
<keyword evidence="2" id="KW-1185">Reference proteome</keyword>